<dbReference type="OrthoDB" id="2859571at2759"/>
<dbReference type="Proteomes" id="UP000807025">
    <property type="component" value="Unassembled WGS sequence"/>
</dbReference>
<proteinExistence type="predicted"/>
<evidence type="ECO:0000313" key="1">
    <source>
        <dbReference type="EMBL" id="KAF9490687.1"/>
    </source>
</evidence>
<sequence length="55" mass="6149">MSAILRLPIQGAVQYSPDVYLDELQEMLGGRLGVEVSLSTVWRALRRSGFTLKKV</sequence>
<dbReference type="EMBL" id="MU154635">
    <property type="protein sequence ID" value="KAF9490687.1"/>
    <property type="molecule type" value="Genomic_DNA"/>
</dbReference>
<evidence type="ECO:0008006" key="3">
    <source>
        <dbReference type="Google" id="ProtNLM"/>
    </source>
</evidence>
<feature type="non-terminal residue" evidence="1">
    <location>
        <position position="55"/>
    </location>
</feature>
<protein>
    <recommendedName>
        <fullName evidence="3">Winged helix-turn helix domain-containing protein</fullName>
    </recommendedName>
</protein>
<keyword evidence="2" id="KW-1185">Reference proteome</keyword>
<comment type="caution">
    <text evidence="1">The sequence shown here is derived from an EMBL/GenBank/DDBJ whole genome shotgun (WGS) entry which is preliminary data.</text>
</comment>
<dbReference type="AlphaFoldDB" id="A0A9P6D4F3"/>
<organism evidence="1 2">
    <name type="scientific">Pleurotus eryngii</name>
    <name type="common">Boletus of the steppes</name>
    <dbReference type="NCBI Taxonomy" id="5323"/>
    <lineage>
        <taxon>Eukaryota</taxon>
        <taxon>Fungi</taxon>
        <taxon>Dikarya</taxon>
        <taxon>Basidiomycota</taxon>
        <taxon>Agaricomycotina</taxon>
        <taxon>Agaricomycetes</taxon>
        <taxon>Agaricomycetidae</taxon>
        <taxon>Agaricales</taxon>
        <taxon>Pleurotineae</taxon>
        <taxon>Pleurotaceae</taxon>
        <taxon>Pleurotus</taxon>
    </lineage>
</organism>
<accession>A0A9P6D4F3</accession>
<reference evidence="1" key="1">
    <citation type="submission" date="2020-11" db="EMBL/GenBank/DDBJ databases">
        <authorList>
            <consortium name="DOE Joint Genome Institute"/>
            <person name="Ahrendt S."/>
            <person name="Riley R."/>
            <person name="Andreopoulos W."/>
            <person name="Labutti K."/>
            <person name="Pangilinan J."/>
            <person name="Ruiz-Duenas F.J."/>
            <person name="Barrasa J.M."/>
            <person name="Sanchez-Garcia M."/>
            <person name="Camarero S."/>
            <person name="Miyauchi S."/>
            <person name="Serrano A."/>
            <person name="Linde D."/>
            <person name="Babiker R."/>
            <person name="Drula E."/>
            <person name="Ayuso-Fernandez I."/>
            <person name="Pacheco R."/>
            <person name="Padilla G."/>
            <person name="Ferreira P."/>
            <person name="Barriuso J."/>
            <person name="Kellner H."/>
            <person name="Castanera R."/>
            <person name="Alfaro M."/>
            <person name="Ramirez L."/>
            <person name="Pisabarro A.G."/>
            <person name="Kuo A."/>
            <person name="Tritt A."/>
            <person name="Lipzen A."/>
            <person name="He G."/>
            <person name="Yan M."/>
            <person name="Ng V."/>
            <person name="Cullen D."/>
            <person name="Martin F."/>
            <person name="Rosso M.-N."/>
            <person name="Henrissat B."/>
            <person name="Hibbett D."/>
            <person name="Martinez A.T."/>
            <person name="Grigoriev I.V."/>
        </authorList>
    </citation>
    <scope>NUCLEOTIDE SEQUENCE</scope>
    <source>
        <strain evidence="1">ATCC 90797</strain>
    </source>
</reference>
<gene>
    <name evidence="1" type="ORF">BDN71DRAFT_1343785</name>
</gene>
<name>A0A9P6D4F3_PLEER</name>
<evidence type="ECO:0000313" key="2">
    <source>
        <dbReference type="Proteomes" id="UP000807025"/>
    </source>
</evidence>